<reference evidence="2" key="1">
    <citation type="journal article" date="2019" name="Sci. Rep.">
        <title>Draft genome of Tanacetum cinerariifolium, the natural source of mosquito coil.</title>
        <authorList>
            <person name="Yamashiro T."/>
            <person name="Shiraishi A."/>
            <person name="Satake H."/>
            <person name="Nakayama K."/>
        </authorList>
    </citation>
    <scope>NUCLEOTIDE SEQUENCE</scope>
</reference>
<feature type="domain" description="Cyclic nucleotide-binding" evidence="1">
    <location>
        <begin position="2"/>
        <end position="68"/>
    </location>
</feature>
<feature type="non-terminal residue" evidence="2">
    <location>
        <position position="1"/>
    </location>
</feature>
<gene>
    <name evidence="2" type="ORF">Tci_931050</name>
</gene>
<dbReference type="Gene3D" id="2.60.120.10">
    <property type="entry name" value="Jelly Rolls"/>
    <property type="match status" value="1"/>
</dbReference>
<sequence>SIAFVVRGCLRLYRIDDEGEEHVLRFAVENWWINDAESFRTGLPAQGNIEALEDTHVLLWAHADWERLKRDIPAFYALDSHLA</sequence>
<protein>
    <recommendedName>
        <fullName evidence="1">Cyclic nucleotide-binding domain-containing protein</fullName>
    </recommendedName>
</protein>
<comment type="caution">
    <text evidence="2">The sequence shown here is derived from an EMBL/GenBank/DDBJ whole genome shotgun (WGS) entry which is preliminary data.</text>
</comment>
<proteinExistence type="predicted"/>
<name>A0A699XQ87_TANCI</name>
<dbReference type="InterPro" id="IPR014710">
    <property type="entry name" value="RmlC-like_jellyroll"/>
</dbReference>
<evidence type="ECO:0000313" key="2">
    <source>
        <dbReference type="EMBL" id="GFD59081.1"/>
    </source>
</evidence>
<feature type="non-terminal residue" evidence="2">
    <location>
        <position position="83"/>
    </location>
</feature>
<dbReference type="Pfam" id="PF00027">
    <property type="entry name" value="cNMP_binding"/>
    <property type="match status" value="1"/>
</dbReference>
<dbReference type="EMBL" id="BKCJ011860823">
    <property type="protein sequence ID" value="GFD59081.1"/>
    <property type="molecule type" value="Genomic_DNA"/>
</dbReference>
<dbReference type="AlphaFoldDB" id="A0A699XQ87"/>
<dbReference type="SUPFAM" id="SSF51206">
    <property type="entry name" value="cAMP-binding domain-like"/>
    <property type="match status" value="1"/>
</dbReference>
<dbReference type="InterPro" id="IPR018490">
    <property type="entry name" value="cNMP-bd_dom_sf"/>
</dbReference>
<evidence type="ECO:0000259" key="1">
    <source>
        <dbReference type="Pfam" id="PF00027"/>
    </source>
</evidence>
<dbReference type="InterPro" id="IPR000595">
    <property type="entry name" value="cNMP-bd_dom"/>
</dbReference>
<accession>A0A699XQ87</accession>
<organism evidence="2">
    <name type="scientific">Tanacetum cinerariifolium</name>
    <name type="common">Dalmatian daisy</name>
    <name type="synonym">Chrysanthemum cinerariifolium</name>
    <dbReference type="NCBI Taxonomy" id="118510"/>
    <lineage>
        <taxon>Eukaryota</taxon>
        <taxon>Viridiplantae</taxon>
        <taxon>Streptophyta</taxon>
        <taxon>Embryophyta</taxon>
        <taxon>Tracheophyta</taxon>
        <taxon>Spermatophyta</taxon>
        <taxon>Magnoliopsida</taxon>
        <taxon>eudicotyledons</taxon>
        <taxon>Gunneridae</taxon>
        <taxon>Pentapetalae</taxon>
        <taxon>asterids</taxon>
        <taxon>campanulids</taxon>
        <taxon>Asterales</taxon>
        <taxon>Asteraceae</taxon>
        <taxon>Asteroideae</taxon>
        <taxon>Anthemideae</taxon>
        <taxon>Anthemidinae</taxon>
        <taxon>Tanacetum</taxon>
    </lineage>
</organism>